<dbReference type="SUPFAM" id="SSF51658">
    <property type="entry name" value="Xylose isomerase-like"/>
    <property type="match status" value="1"/>
</dbReference>
<protein>
    <recommendedName>
        <fullName evidence="1">DUF7961 domain-containing protein</fullName>
    </recommendedName>
</protein>
<evidence type="ECO:0000259" key="1">
    <source>
        <dbReference type="Pfam" id="PF25905"/>
    </source>
</evidence>
<dbReference type="InterPro" id="IPR036237">
    <property type="entry name" value="Xyl_isomerase-like_sf"/>
</dbReference>
<dbReference type="STRING" id="1202768.SAMN05216285_4125"/>
<organism evidence="2 3">
    <name type="scientific">Natrinema salifodinae</name>
    <dbReference type="NCBI Taxonomy" id="1202768"/>
    <lineage>
        <taxon>Archaea</taxon>
        <taxon>Methanobacteriati</taxon>
        <taxon>Methanobacteriota</taxon>
        <taxon>Stenosarchaea group</taxon>
        <taxon>Halobacteria</taxon>
        <taxon>Halobacteriales</taxon>
        <taxon>Natrialbaceae</taxon>
        <taxon>Natrinema</taxon>
    </lineage>
</organism>
<reference evidence="3" key="1">
    <citation type="submission" date="2016-10" db="EMBL/GenBank/DDBJ databases">
        <authorList>
            <person name="Varghese N."/>
        </authorList>
    </citation>
    <scope>NUCLEOTIDE SEQUENCE [LARGE SCALE GENOMIC DNA]</scope>
    <source>
        <strain evidence="3">CGMCC 1.12284</strain>
    </source>
</reference>
<sequence length="139" mass="14637">MQAMYALAMSTTSSPTRAIDRCQPADATPVTLEAAALESTAPEYLRDLKGELTAEGLVPAELTVEACFDEDCSLATQDEVDRIRGYVRAGSFLGVGTVTVTVDDVADPEKVRPALAACAERAAREGLAFDLEGPITVDA</sequence>
<dbReference type="Proteomes" id="UP000183275">
    <property type="component" value="Unassembled WGS sequence"/>
</dbReference>
<evidence type="ECO:0000313" key="2">
    <source>
        <dbReference type="EMBL" id="SEW32537.1"/>
    </source>
</evidence>
<accession>A0A1I0QXJ5</accession>
<dbReference type="Gene3D" id="3.20.20.150">
    <property type="entry name" value="Divalent-metal-dependent TIM barrel enzymes"/>
    <property type="match status" value="1"/>
</dbReference>
<dbReference type="AlphaFoldDB" id="A0A1I0QXJ5"/>
<evidence type="ECO:0000313" key="3">
    <source>
        <dbReference type="Proteomes" id="UP000183275"/>
    </source>
</evidence>
<dbReference type="InterPro" id="IPR058267">
    <property type="entry name" value="DUF7961"/>
</dbReference>
<dbReference type="EMBL" id="FOIS01000006">
    <property type="protein sequence ID" value="SEW32537.1"/>
    <property type="molecule type" value="Genomic_DNA"/>
</dbReference>
<keyword evidence="3" id="KW-1185">Reference proteome</keyword>
<gene>
    <name evidence="2" type="ORF">SAMN05216285_4125</name>
</gene>
<dbReference type="eggNOG" id="arCOG10129">
    <property type="taxonomic scope" value="Archaea"/>
</dbReference>
<name>A0A1I0QXJ5_9EURY</name>
<dbReference type="Pfam" id="PF25905">
    <property type="entry name" value="DUF7961"/>
    <property type="match status" value="1"/>
</dbReference>
<feature type="domain" description="DUF7961" evidence="1">
    <location>
        <begin position="26"/>
        <end position="131"/>
    </location>
</feature>
<proteinExistence type="predicted"/>